<accession>B8CII8</accession>
<dbReference type="Proteomes" id="UP000000753">
    <property type="component" value="Chromosome"/>
</dbReference>
<dbReference type="STRING" id="225849.swp_0645"/>
<organism evidence="1 2">
    <name type="scientific">Shewanella piezotolerans (strain WP3 / JCM 13877)</name>
    <dbReference type="NCBI Taxonomy" id="225849"/>
    <lineage>
        <taxon>Bacteria</taxon>
        <taxon>Pseudomonadati</taxon>
        <taxon>Pseudomonadota</taxon>
        <taxon>Gammaproteobacteria</taxon>
        <taxon>Alteromonadales</taxon>
        <taxon>Shewanellaceae</taxon>
        <taxon>Shewanella</taxon>
    </lineage>
</organism>
<dbReference type="AlphaFoldDB" id="B8CII8"/>
<dbReference type="KEGG" id="swp:swp_0645"/>
<gene>
    <name evidence="1" type="ordered locus">swp_0645</name>
</gene>
<sequence length="55" mass="6320">MFLPQFIGYFNQTEVMQLSHYPQITYTAVKIARSAALQVCFNAFITALRAFHLAH</sequence>
<dbReference type="HOGENOM" id="CLU_207316_0_0_6"/>
<proteinExistence type="predicted"/>
<name>B8CII8_SHEPW</name>
<dbReference type="EMBL" id="CP000472">
    <property type="protein sequence ID" value="ACJ27464.1"/>
    <property type="molecule type" value="Genomic_DNA"/>
</dbReference>
<keyword evidence="2" id="KW-1185">Reference proteome</keyword>
<evidence type="ECO:0000313" key="2">
    <source>
        <dbReference type="Proteomes" id="UP000000753"/>
    </source>
</evidence>
<protein>
    <submittedName>
        <fullName evidence="1">Uncharacterized protein</fullName>
    </submittedName>
</protein>
<evidence type="ECO:0000313" key="1">
    <source>
        <dbReference type="EMBL" id="ACJ27464.1"/>
    </source>
</evidence>
<reference evidence="1 2" key="1">
    <citation type="journal article" date="2008" name="PLoS ONE">
        <title>Environmental adaptation: genomic analysis of the piezotolerant and psychrotolerant deep-sea iron reducing bacterium Shewanella piezotolerans WP3.</title>
        <authorList>
            <person name="Wang F."/>
            <person name="Wang J."/>
            <person name="Jian H."/>
            <person name="Zhang B."/>
            <person name="Li S."/>
            <person name="Wang F."/>
            <person name="Zeng X."/>
            <person name="Gao L."/>
            <person name="Bartlett D.H."/>
            <person name="Yu J."/>
            <person name="Hu S."/>
            <person name="Xiao X."/>
        </authorList>
    </citation>
    <scope>NUCLEOTIDE SEQUENCE [LARGE SCALE GENOMIC DNA]</scope>
    <source>
        <strain evidence="2">WP3 / JCM 13877</strain>
    </source>
</reference>